<protein>
    <recommendedName>
        <fullName evidence="4">Periplasmic protein</fullName>
    </recommendedName>
</protein>
<sequence length="164" mass="19343">MKKYITLGILSGLLLVLLIVVFILLWEFKSNSDFIPEFAKDESIKQEDIQKQIKNDSTWQEELAKWPSRDFTPAAEQFSLYFDVDTSDLKEKSKYYQLVVDKYDIYSVFCLKQTLNSFGVKYFLLKSSDSPEIFLDTDNRVLIDSIIKELQKYKIHTEAKEIWL</sequence>
<keyword evidence="1" id="KW-0472">Membrane</keyword>
<keyword evidence="1" id="KW-0812">Transmembrane</keyword>
<reference evidence="2 3" key="1">
    <citation type="submission" date="2018-05" db="EMBL/GenBank/DDBJ databases">
        <title>Novel Campyloabacter and Helicobacter Species and Strains.</title>
        <authorList>
            <person name="Mannion A.J."/>
            <person name="Shen Z."/>
            <person name="Fox J.G."/>
        </authorList>
    </citation>
    <scope>NUCLEOTIDE SEQUENCE [LARGE SCALE GENOMIC DNA]</scope>
    <source>
        <strain evidence="3">MIT17-670</strain>
    </source>
</reference>
<dbReference type="EMBL" id="NXMA01000006">
    <property type="protein sequence ID" value="TKX32372.1"/>
    <property type="molecule type" value="Genomic_DNA"/>
</dbReference>
<dbReference type="AlphaFoldDB" id="A0A4V6DWR6"/>
<evidence type="ECO:0008006" key="4">
    <source>
        <dbReference type="Google" id="ProtNLM"/>
    </source>
</evidence>
<feature type="transmembrane region" description="Helical" evidence="1">
    <location>
        <begin position="7"/>
        <end position="26"/>
    </location>
</feature>
<keyword evidence="3" id="KW-1185">Reference proteome</keyword>
<organism evidence="2 3">
    <name type="scientific">Campylobacter aviculae</name>
    <dbReference type="NCBI Taxonomy" id="2510190"/>
    <lineage>
        <taxon>Bacteria</taxon>
        <taxon>Pseudomonadati</taxon>
        <taxon>Campylobacterota</taxon>
        <taxon>Epsilonproteobacteria</taxon>
        <taxon>Campylobacterales</taxon>
        <taxon>Campylobacteraceae</taxon>
        <taxon>Campylobacter</taxon>
    </lineage>
</organism>
<proteinExistence type="predicted"/>
<dbReference type="Proteomes" id="UP000310353">
    <property type="component" value="Unassembled WGS sequence"/>
</dbReference>
<evidence type="ECO:0000313" key="3">
    <source>
        <dbReference type="Proteomes" id="UP000310353"/>
    </source>
</evidence>
<gene>
    <name evidence="2" type="ORF">CQA76_04615</name>
</gene>
<accession>A0A4V6DWR6</accession>
<evidence type="ECO:0000313" key="2">
    <source>
        <dbReference type="EMBL" id="TKX32372.1"/>
    </source>
</evidence>
<evidence type="ECO:0000256" key="1">
    <source>
        <dbReference type="SAM" id="Phobius"/>
    </source>
</evidence>
<comment type="caution">
    <text evidence="2">The sequence shown here is derived from an EMBL/GenBank/DDBJ whole genome shotgun (WGS) entry which is preliminary data.</text>
</comment>
<name>A0A4V6DWR6_9BACT</name>
<dbReference type="OrthoDB" id="5361047at2"/>
<keyword evidence="1" id="KW-1133">Transmembrane helix</keyword>
<dbReference type="RefSeq" id="WP_137622279.1">
    <property type="nucleotide sequence ID" value="NZ_NXMA01000006.1"/>
</dbReference>